<dbReference type="KEGG" id="cch:Cag_1044"/>
<accession>Q3ARR9</accession>
<dbReference type="STRING" id="340177.Cag_1044"/>
<evidence type="ECO:0008006" key="3">
    <source>
        <dbReference type="Google" id="ProtNLM"/>
    </source>
</evidence>
<dbReference type="InterPro" id="IPR008309">
    <property type="entry name" value="YdbL"/>
</dbReference>
<protein>
    <recommendedName>
        <fullName evidence="3">DUF1318 domain-containing protein</fullName>
    </recommendedName>
</protein>
<dbReference type="HOGENOM" id="CLU_146585_1_0_10"/>
<proteinExistence type="predicted"/>
<dbReference type="Pfam" id="PF07027">
    <property type="entry name" value="DUF1318"/>
    <property type="match status" value="1"/>
</dbReference>
<dbReference type="OrthoDB" id="598150at2"/>
<reference evidence="2" key="1">
    <citation type="submission" date="2005-08" db="EMBL/GenBank/DDBJ databases">
        <title>Complete sequence of Chlorobium chlorochromatii CaD3.</title>
        <authorList>
            <person name="Copeland A."/>
            <person name="Lucas S."/>
            <person name="Lapidus A."/>
            <person name="Barry K."/>
            <person name="Detter J.C."/>
            <person name="Glavina T."/>
            <person name="Hammon N."/>
            <person name="Israni S."/>
            <person name="Pitluck S."/>
            <person name="Bryant D."/>
            <person name="Schmutz J."/>
            <person name="Larimer F."/>
            <person name="Land M."/>
            <person name="Kyrpides N."/>
            <person name="Ivanova N."/>
            <person name="Richardson P."/>
        </authorList>
    </citation>
    <scope>NUCLEOTIDE SEQUENCE [LARGE SCALE GENOMIC DNA]</scope>
    <source>
        <strain evidence="2">CaD3</strain>
    </source>
</reference>
<dbReference type="EMBL" id="CP000108">
    <property type="protein sequence ID" value="ABB28306.1"/>
    <property type="molecule type" value="Genomic_DNA"/>
</dbReference>
<dbReference type="PIRSF" id="PIRSF025560">
    <property type="entry name" value="UCP025560"/>
    <property type="match status" value="1"/>
</dbReference>
<dbReference type="eggNOG" id="COG3784">
    <property type="taxonomic scope" value="Bacteria"/>
</dbReference>
<feature type="signal peptide" evidence="1">
    <location>
        <begin position="1"/>
        <end position="27"/>
    </location>
</feature>
<name>Q3ARR9_CHLCH</name>
<evidence type="ECO:0000313" key="2">
    <source>
        <dbReference type="EMBL" id="ABB28306.1"/>
    </source>
</evidence>
<dbReference type="AlphaFoldDB" id="Q3ARR9"/>
<feature type="chain" id="PRO_5004223964" description="DUF1318 domain-containing protein" evidence="1">
    <location>
        <begin position="28"/>
        <end position="115"/>
    </location>
</feature>
<organism evidence="2">
    <name type="scientific">Chlorobium chlorochromatii (strain CaD3)</name>
    <dbReference type="NCBI Taxonomy" id="340177"/>
    <lineage>
        <taxon>Bacteria</taxon>
        <taxon>Pseudomonadati</taxon>
        <taxon>Chlorobiota</taxon>
        <taxon>Chlorobiia</taxon>
        <taxon>Chlorobiales</taxon>
        <taxon>Chlorobiaceae</taxon>
        <taxon>Chlorobium/Pelodictyon group</taxon>
        <taxon>Chlorobium</taxon>
    </lineage>
</organism>
<sequence>MKKIQRMVIKGVAALSLLGCTTLSAFALDKETARAKGLAGEVDNGLMAIPPGASEEAKELIITINNGRRAEYAKIAATNNLPFDTVGTMMAEKIYERLPAGTWVQQKGVWVQKKP</sequence>
<gene>
    <name evidence="2" type="ordered locus">Cag_1044</name>
</gene>
<keyword evidence="1" id="KW-0732">Signal</keyword>
<evidence type="ECO:0000256" key="1">
    <source>
        <dbReference type="SAM" id="SignalP"/>
    </source>
</evidence>